<reference evidence="9" key="2">
    <citation type="submission" date="2025-08" db="UniProtKB">
        <authorList>
            <consortium name="Ensembl"/>
        </authorList>
    </citation>
    <scope>IDENTIFICATION</scope>
    <source>
        <strain evidence="9">broiler</strain>
    </source>
</reference>
<keyword evidence="10" id="KW-1185">Reference proteome</keyword>
<evidence type="ECO:0000256" key="4">
    <source>
        <dbReference type="ARBA" id="ARBA00023128"/>
    </source>
</evidence>
<dbReference type="Ensembl" id="ENSGALT00010062143.1">
    <property type="protein sequence ID" value="ENSGALP00010038407.1"/>
    <property type="gene ID" value="ENSGALG00010025459.1"/>
</dbReference>
<evidence type="ECO:0000256" key="6">
    <source>
        <dbReference type="ARBA" id="ARBA00046319"/>
    </source>
</evidence>
<sequence>ARQQRSRAAPTTVGRLTAPPPLTATVNTTAAPRALPTCPPSAHAPIRTTLPAWRHFRRTAHSQDGGAVLLAAGLVLSPEKQNSASLSNDALIKRAVTLVTDSTSTLLSQTTYALIEALTEYTKAVYTLVSLYKQYTNLLGKMNSDEVDAVWQVVIGARVDMTTKQQEYLKLESSWMTALRLSEMAAEAAYQSGADQASVTARSHIQLIKSQVQEVRQLSQKAETKLAEAQTEELLKTQGEESTLPQGILGSTDAGEDPYLRED</sequence>
<organism evidence="9 10">
    <name type="scientific">Gallus gallus</name>
    <name type="common">Chicken</name>
    <dbReference type="NCBI Taxonomy" id="9031"/>
    <lineage>
        <taxon>Eukaryota</taxon>
        <taxon>Metazoa</taxon>
        <taxon>Chordata</taxon>
        <taxon>Craniata</taxon>
        <taxon>Vertebrata</taxon>
        <taxon>Euteleostomi</taxon>
        <taxon>Archelosauria</taxon>
        <taxon>Archosauria</taxon>
        <taxon>Dinosauria</taxon>
        <taxon>Saurischia</taxon>
        <taxon>Theropoda</taxon>
        <taxon>Coelurosauria</taxon>
        <taxon>Aves</taxon>
        <taxon>Neognathae</taxon>
        <taxon>Galloanserae</taxon>
        <taxon>Galliformes</taxon>
        <taxon>Phasianidae</taxon>
        <taxon>Phasianinae</taxon>
        <taxon>Gallus</taxon>
    </lineage>
</organism>
<evidence type="ECO:0000256" key="3">
    <source>
        <dbReference type="ARBA" id="ARBA00022946"/>
    </source>
</evidence>
<reference evidence="9" key="1">
    <citation type="submission" date="2020-11" db="EMBL/GenBank/DDBJ databases">
        <title>Gallus gallus (Chicken) genome, bGalGal1, GRCg7b, maternal haplotype autosomes + Z &amp; W.</title>
        <authorList>
            <person name="Warren W."/>
            <person name="Formenti G."/>
            <person name="Fedrigo O."/>
            <person name="Haase B."/>
            <person name="Mountcastle J."/>
            <person name="Balacco J."/>
            <person name="Tracey A."/>
            <person name="Schneider V."/>
            <person name="Okimoto R."/>
            <person name="Cheng H."/>
            <person name="Hawken R."/>
            <person name="Howe K."/>
            <person name="Jarvis E.D."/>
        </authorList>
    </citation>
    <scope>NUCLEOTIDE SEQUENCE [LARGE SCALE GENOMIC DNA]</scope>
    <source>
        <strain evidence="9">Broiler</strain>
    </source>
</reference>
<feature type="region of interest" description="Disordered" evidence="8">
    <location>
        <begin position="1"/>
        <end position="20"/>
    </location>
</feature>
<evidence type="ECO:0000256" key="8">
    <source>
        <dbReference type="SAM" id="MobiDB-lite"/>
    </source>
</evidence>
<evidence type="ECO:0000313" key="10">
    <source>
        <dbReference type="Proteomes" id="UP000000539"/>
    </source>
</evidence>
<dbReference type="GO" id="GO:0043065">
    <property type="term" value="P:positive regulation of apoptotic process"/>
    <property type="evidence" value="ECO:0007669"/>
    <property type="project" value="UniProtKB-ARBA"/>
</dbReference>
<keyword evidence="4" id="KW-0496">Mitochondrion</keyword>
<protein>
    <recommendedName>
        <fullName evidence="5">Direct IAP-binding protein with low pI</fullName>
    </recommendedName>
</protein>
<dbReference type="SUPFAM" id="SSF46984">
    <property type="entry name" value="Smac/diablo"/>
    <property type="match status" value="1"/>
</dbReference>
<evidence type="ECO:0007829" key="11">
    <source>
        <dbReference type="PeptideAtlas" id="A0A8V1A310"/>
    </source>
</evidence>
<proteinExistence type="evidence at protein level"/>
<dbReference type="PANTHER" id="PTHR32247:SF3">
    <property type="entry name" value="DIABLO IAP-BINDING MITOCHONDRIAL PROTEIN"/>
    <property type="match status" value="1"/>
</dbReference>
<dbReference type="GO" id="GO:0005739">
    <property type="term" value="C:mitochondrion"/>
    <property type="evidence" value="ECO:0007669"/>
    <property type="project" value="UniProtKB-SubCell"/>
</dbReference>
<keyword evidence="3" id="KW-0809">Transit peptide</keyword>
<comment type="subcellular location">
    <subcellularLocation>
        <location evidence="1">Mitochondrion</location>
    </subcellularLocation>
</comment>
<dbReference type="GeneTree" id="ENSGT00390000007237"/>
<evidence type="ECO:0000256" key="5">
    <source>
        <dbReference type="ARBA" id="ARBA00033049"/>
    </source>
</evidence>
<dbReference type="FunFam" id="1.20.58.70:FF:000012">
    <property type="entry name" value="diablo homolog, mitochondrial isoform X1"/>
    <property type="match status" value="1"/>
</dbReference>
<name>A0A8V1A310_CHICK</name>
<dbReference type="PANTHER" id="PTHR32247">
    <property type="entry name" value="DIABLO HOMOLOG, MITOCHONDRIAL"/>
    <property type="match status" value="1"/>
</dbReference>
<dbReference type="InterPro" id="IPR015142">
    <property type="entry name" value="Smac_DIABLO"/>
</dbReference>
<evidence type="ECO:0000256" key="7">
    <source>
        <dbReference type="SAM" id="Coils"/>
    </source>
</evidence>
<dbReference type="Gene3D" id="1.20.58.70">
    <property type="match status" value="1"/>
</dbReference>
<dbReference type="Proteomes" id="UP000000539">
    <property type="component" value="Chromosome 15"/>
</dbReference>
<keyword evidence="7" id="KW-0175">Coiled coil</keyword>
<dbReference type="GO" id="GO:0006915">
    <property type="term" value="P:apoptotic process"/>
    <property type="evidence" value="ECO:0007669"/>
    <property type="project" value="UniProtKB-KW"/>
</dbReference>
<dbReference type="Pfam" id="PF09057">
    <property type="entry name" value="Smac_DIABLO"/>
    <property type="match status" value="1"/>
</dbReference>
<feature type="region of interest" description="Disordered" evidence="8">
    <location>
        <begin position="235"/>
        <end position="263"/>
    </location>
</feature>
<reference evidence="9" key="3">
    <citation type="submission" date="2025-09" db="UniProtKB">
        <authorList>
            <consortium name="Ensembl"/>
        </authorList>
    </citation>
    <scope>IDENTIFICATION</scope>
    <source>
        <strain evidence="9">broiler</strain>
    </source>
</reference>
<accession>A0A8V1A310</accession>
<comment type="similarity">
    <text evidence="6">Belongs to the Smac/DIABLO protein family.</text>
</comment>
<dbReference type="OrthoDB" id="6153032at2759"/>
<evidence type="ECO:0000256" key="2">
    <source>
        <dbReference type="ARBA" id="ARBA00022703"/>
    </source>
</evidence>
<dbReference type="InterPro" id="IPR009062">
    <property type="entry name" value="Smac/DIABLO-like_sf"/>
</dbReference>
<dbReference type="AlphaFoldDB" id="A0A8V1A310"/>
<keyword evidence="2" id="KW-0053">Apoptosis</keyword>
<evidence type="ECO:0000313" key="9">
    <source>
        <dbReference type="Ensembl" id="ENSGALP00010038407.1"/>
    </source>
</evidence>
<evidence type="ECO:0000256" key="1">
    <source>
        <dbReference type="ARBA" id="ARBA00004173"/>
    </source>
</evidence>
<feature type="coiled-coil region" evidence="7">
    <location>
        <begin position="205"/>
        <end position="232"/>
    </location>
</feature>
<gene>
    <name evidence="9" type="primary">DIABLO</name>
</gene>
<keyword evidence="11" id="KW-1267">Proteomics identification</keyword>